<evidence type="ECO:0000313" key="4">
    <source>
        <dbReference type="Proteomes" id="UP000190776"/>
    </source>
</evidence>
<feature type="transmembrane region" description="Helical" evidence="2">
    <location>
        <begin position="146"/>
        <end position="167"/>
    </location>
</feature>
<name>A0A1S8BH09_9PEZI</name>
<evidence type="ECO:0000256" key="1">
    <source>
        <dbReference type="SAM" id="MobiDB-lite"/>
    </source>
</evidence>
<dbReference type="Proteomes" id="UP000190776">
    <property type="component" value="Unassembled WGS sequence"/>
</dbReference>
<accession>A0A1S8BH09</accession>
<dbReference type="STRING" id="420778.A0A1S8BH09"/>
<gene>
    <name evidence="3" type="ORF">BK809_0000129</name>
</gene>
<sequence length="492" mass="52252">MSLSTIDSRSLRKSMASRSEPSSRRLTLSTLALAATILTIITVVFSALTAASLASLSFRALAIISVLLNVAALAALVLFLIQVVWRGDERWYSSAKSRRVLLSLYSVPLFLASLLTVVTYGLAQSHVNHVKPEDSGASGDFMAGKFAVWALSTLTQVIFIVAAVRWLPLASDMNLSRSSTENRSQEMRDQAPPMMIELKGEQPGGDLASPTFSSDTLSRNSWRSSLQQVVRPITSRTRLLSRTSSLRKSGSFYSGTTTRTNSIAPSDGFESWDTSSVDQQARDIATQSADVLQQDLLRVLGPGRGGTRLDPIPGSRPVSPARALDGPFPPTLELNLDDLPAPAPAFMAGAGSPHSSRPSTPTGSITTIHGVEDANVHPLFRSDSPHPPPAASPGTVVVASPFSGQVIARPSRSRANSRTRGASSAAGTYFDAGAGAHSIRSNASMRSLRSPSPPAREITPPVPDFIFSNGDSPRVSSASLRKVSLHKDGGEN</sequence>
<dbReference type="OrthoDB" id="5431149at2759"/>
<feature type="compositionally biased region" description="Polar residues" evidence="1">
    <location>
        <begin position="251"/>
        <end position="264"/>
    </location>
</feature>
<reference evidence="3 4" key="1">
    <citation type="submission" date="2017-01" db="EMBL/GenBank/DDBJ databases">
        <title>Draft genome sequence of Diplodia seriata F98.1, a fungal species involved in grapevine trunk diseases.</title>
        <authorList>
            <person name="Robert-Siegwald G."/>
            <person name="Vallet J."/>
            <person name="Abou-Mansour E."/>
            <person name="Xu J."/>
            <person name="Rey P."/>
            <person name="Bertsch C."/>
            <person name="Rego C."/>
            <person name="Larignon P."/>
            <person name="Fontaine F."/>
            <person name="Lebrun M.-H."/>
        </authorList>
    </citation>
    <scope>NUCLEOTIDE SEQUENCE [LARGE SCALE GENOMIC DNA]</scope>
    <source>
        <strain evidence="3 4">F98.1</strain>
    </source>
</reference>
<feature type="compositionally biased region" description="Polar residues" evidence="1">
    <location>
        <begin position="469"/>
        <end position="479"/>
    </location>
</feature>
<organism evidence="3 4">
    <name type="scientific">Diplodia seriata</name>
    <dbReference type="NCBI Taxonomy" id="420778"/>
    <lineage>
        <taxon>Eukaryota</taxon>
        <taxon>Fungi</taxon>
        <taxon>Dikarya</taxon>
        <taxon>Ascomycota</taxon>
        <taxon>Pezizomycotina</taxon>
        <taxon>Dothideomycetes</taxon>
        <taxon>Dothideomycetes incertae sedis</taxon>
        <taxon>Botryosphaeriales</taxon>
        <taxon>Botryosphaeriaceae</taxon>
        <taxon>Diplodia</taxon>
    </lineage>
</organism>
<feature type="compositionally biased region" description="Polar residues" evidence="1">
    <location>
        <begin position="441"/>
        <end position="450"/>
    </location>
</feature>
<feature type="transmembrane region" description="Helical" evidence="2">
    <location>
        <begin position="60"/>
        <end position="81"/>
    </location>
</feature>
<feature type="transmembrane region" description="Helical" evidence="2">
    <location>
        <begin position="102"/>
        <end position="123"/>
    </location>
</feature>
<evidence type="ECO:0000313" key="3">
    <source>
        <dbReference type="EMBL" id="OMP86725.1"/>
    </source>
</evidence>
<feature type="region of interest" description="Disordered" evidence="1">
    <location>
        <begin position="441"/>
        <end position="492"/>
    </location>
</feature>
<keyword evidence="2" id="KW-0812">Transmembrane</keyword>
<evidence type="ECO:0008006" key="5">
    <source>
        <dbReference type="Google" id="ProtNLM"/>
    </source>
</evidence>
<evidence type="ECO:0000256" key="2">
    <source>
        <dbReference type="SAM" id="Phobius"/>
    </source>
</evidence>
<keyword evidence="2" id="KW-0472">Membrane</keyword>
<protein>
    <recommendedName>
        <fullName evidence="5">Uv excision repair protein</fullName>
    </recommendedName>
</protein>
<feature type="region of interest" description="Disordered" evidence="1">
    <location>
        <begin position="250"/>
        <end position="275"/>
    </location>
</feature>
<comment type="caution">
    <text evidence="3">The sequence shown here is derived from an EMBL/GenBank/DDBJ whole genome shotgun (WGS) entry which is preliminary data.</text>
</comment>
<dbReference type="AlphaFoldDB" id="A0A1S8BH09"/>
<dbReference type="EMBL" id="MSZU01000079">
    <property type="protein sequence ID" value="OMP86725.1"/>
    <property type="molecule type" value="Genomic_DNA"/>
</dbReference>
<proteinExistence type="predicted"/>
<keyword evidence="2" id="KW-1133">Transmembrane helix</keyword>